<organism evidence="1 2">
    <name type="scientific">Metapseudomonas otitidis</name>
    <dbReference type="NCBI Taxonomy" id="319939"/>
    <lineage>
        <taxon>Bacteria</taxon>
        <taxon>Pseudomonadati</taxon>
        <taxon>Pseudomonadota</taxon>
        <taxon>Gammaproteobacteria</taxon>
        <taxon>Pseudomonadales</taxon>
        <taxon>Pseudomonadaceae</taxon>
        <taxon>Metapseudomonas</taxon>
    </lineage>
</organism>
<accession>A0ABU3Y1A8</accession>
<name>A0ABU3Y1A8_9GAMM</name>
<dbReference type="RefSeq" id="WP_317234882.1">
    <property type="nucleotide sequence ID" value="NZ_JAWJUL010000423.1"/>
</dbReference>
<comment type="caution">
    <text evidence="1">The sequence shown here is derived from an EMBL/GenBank/DDBJ whole genome shotgun (WGS) entry which is preliminary data.</text>
</comment>
<reference evidence="1 2" key="1">
    <citation type="submission" date="2023-10" db="EMBL/GenBank/DDBJ databases">
        <title>Pseudomonas otitidis isolated from a paediatric patient with cystic fibrosis in Chile.</title>
        <authorList>
            <person name="Amsteins-Romero L."/>
            <person name="Opazo-Capurro A."/>
            <person name="Matus-Kohler M."/>
            <person name="Gonzalez-Rocha G."/>
        </authorList>
    </citation>
    <scope>NUCLEOTIDE SEQUENCE [LARGE SCALE GENOMIC DNA]</scope>
    <source>
        <strain evidence="1 2">P-714</strain>
    </source>
</reference>
<evidence type="ECO:0000313" key="1">
    <source>
        <dbReference type="EMBL" id="MDV3443939.1"/>
    </source>
</evidence>
<sequence>GSYMRYPRTETQISANTYAPAQLWWVQLIKTGPIASGTYQIAPIRNYYHNLLTNELVFPASQVIYQKRGCR</sequence>
<dbReference type="Gene3D" id="2.60.40.3310">
    <property type="match status" value="1"/>
</dbReference>
<dbReference type="Proteomes" id="UP001273935">
    <property type="component" value="Unassembled WGS sequence"/>
</dbReference>
<dbReference type="EMBL" id="JAWJUL010000423">
    <property type="protein sequence ID" value="MDV3443939.1"/>
    <property type="molecule type" value="Genomic_DNA"/>
</dbReference>
<feature type="non-terminal residue" evidence="1">
    <location>
        <position position="71"/>
    </location>
</feature>
<gene>
    <name evidence="1" type="ORF">R0G64_31635</name>
</gene>
<evidence type="ECO:0000313" key="2">
    <source>
        <dbReference type="Proteomes" id="UP001273935"/>
    </source>
</evidence>
<protein>
    <submittedName>
        <fullName evidence="1">Uncharacterized protein</fullName>
    </submittedName>
</protein>
<feature type="non-terminal residue" evidence="1">
    <location>
        <position position="1"/>
    </location>
</feature>
<keyword evidence="2" id="KW-1185">Reference proteome</keyword>
<proteinExistence type="predicted"/>